<dbReference type="AlphaFoldDB" id="A0A9J5YI11"/>
<feature type="region of interest" description="Disordered" evidence="1">
    <location>
        <begin position="36"/>
        <end position="59"/>
    </location>
</feature>
<keyword evidence="3" id="KW-1185">Reference proteome</keyword>
<accession>A0A9J5YI11</accession>
<evidence type="ECO:0000313" key="3">
    <source>
        <dbReference type="Proteomes" id="UP000824120"/>
    </source>
</evidence>
<feature type="compositionally biased region" description="Basic and acidic residues" evidence="1">
    <location>
        <begin position="37"/>
        <end position="59"/>
    </location>
</feature>
<reference evidence="2 3" key="1">
    <citation type="submission" date="2020-09" db="EMBL/GenBank/DDBJ databases">
        <title>De no assembly of potato wild relative species, Solanum commersonii.</title>
        <authorList>
            <person name="Cho K."/>
        </authorList>
    </citation>
    <scope>NUCLEOTIDE SEQUENCE [LARGE SCALE GENOMIC DNA]</scope>
    <source>
        <strain evidence="2">LZ3.2</strain>
        <tissue evidence="2">Leaf</tissue>
    </source>
</reference>
<dbReference type="EMBL" id="JACXVP010000006">
    <property type="protein sequence ID" value="KAG5600371.1"/>
    <property type="molecule type" value="Genomic_DNA"/>
</dbReference>
<gene>
    <name evidence="2" type="ORF">H5410_031741</name>
</gene>
<name>A0A9J5YI11_SOLCO</name>
<comment type="caution">
    <text evidence="2">The sequence shown here is derived from an EMBL/GenBank/DDBJ whole genome shotgun (WGS) entry which is preliminary data.</text>
</comment>
<organism evidence="2 3">
    <name type="scientific">Solanum commersonii</name>
    <name type="common">Commerson's wild potato</name>
    <name type="synonym">Commerson's nightshade</name>
    <dbReference type="NCBI Taxonomy" id="4109"/>
    <lineage>
        <taxon>Eukaryota</taxon>
        <taxon>Viridiplantae</taxon>
        <taxon>Streptophyta</taxon>
        <taxon>Embryophyta</taxon>
        <taxon>Tracheophyta</taxon>
        <taxon>Spermatophyta</taxon>
        <taxon>Magnoliopsida</taxon>
        <taxon>eudicotyledons</taxon>
        <taxon>Gunneridae</taxon>
        <taxon>Pentapetalae</taxon>
        <taxon>asterids</taxon>
        <taxon>lamiids</taxon>
        <taxon>Solanales</taxon>
        <taxon>Solanaceae</taxon>
        <taxon>Solanoideae</taxon>
        <taxon>Solaneae</taxon>
        <taxon>Solanum</taxon>
    </lineage>
</organism>
<evidence type="ECO:0000256" key="1">
    <source>
        <dbReference type="SAM" id="MobiDB-lite"/>
    </source>
</evidence>
<dbReference type="OrthoDB" id="10290487at2759"/>
<evidence type="ECO:0000313" key="2">
    <source>
        <dbReference type="EMBL" id="KAG5600371.1"/>
    </source>
</evidence>
<dbReference type="Proteomes" id="UP000824120">
    <property type="component" value="Chromosome 6"/>
</dbReference>
<proteinExistence type="predicted"/>
<protein>
    <submittedName>
        <fullName evidence="2">Uncharacterized protein</fullName>
    </submittedName>
</protein>
<sequence length="59" mass="6612">MVKQPMATINTLNHDVPNSPSLELLGEQIFGQQSISKRNDKSLGKETSDSRWADLVEEK</sequence>